<protein>
    <recommendedName>
        <fullName evidence="2">CxC6 like cysteine cluster associated with KDZ domain-containing protein</fullName>
    </recommendedName>
</protein>
<dbReference type="EMBL" id="JARJLG010000016">
    <property type="protein sequence ID" value="KAJ7774200.1"/>
    <property type="molecule type" value="Genomic_DNA"/>
</dbReference>
<name>A0AAD7K022_9AGAR</name>
<dbReference type="Pfam" id="PF18721">
    <property type="entry name" value="CxC6"/>
    <property type="match status" value="1"/>
</dbReference>
<keyword evidence="4" id="KW-1185">Reference proteome</keyword>
<reference evidence="3" key="1">
    <citation type="submission" date="2023-03" db="EMBL/GenBank/DDBJ databases">
        <title>Massive genome expansion in bonnet fungi (Mycena s.s.) driven by repeated elements and novel gene families across ecological guilds.</title>
        <authorList>
            <consortium name="Lawrence Berkeley National Laboratory"/>
            <person name="Harder C.B."/>
            <person name="Miyauchi S."/>
            <person name="Viragh M."/>
            <person name="Kuo A."/>
            <person name="Thoen E."/>
            <person name="Andreopoulos B."/>
            <person name="Lu D."/>
            <person name="Skrede I."/>
            <person name="Drula E."/>
            <person name="Henrissat B."/>
            <person name="Morin E."/>
            <person name="Kohler A."/>
            <person name="Barry K."/>
            <person name="LaButti K."/>
            <person name="Morin E."/>
            <person name="Salamov A."/>
            <person name="Lipzen A."/>
            <person name="Mereny Z."/>
            <person name="Hegedus B."/>
            <person name="Baldrian P."/>
            <person name="Stursova M."/>
            <person name="Weitz H."/>
            <person name="Taylor A."/>
            <person name="Grigoriev I.V."/>
            <person name="Nagy L.G."/>
            <person name="Martin F."/>
            <person name="Kauserud H."/>
        </authorList>
    </citation>
    <scope>NUCLEOTIDE SEQUENCE</scope>
    <source>
        <strain evidence="3">CBHHK188m</strain>
    </source>
</reference>
<feature type="region of interest" description="Disordered" evidence="1">
    <location>
        <begin position="17"/>
        <end position="57"/>
    </location>
</feature>
<comment type="caution">
    <text evidence="3">The sequence shown here is derived from an EMBL/GenBank/DDBJ whole genome shotgun (WGS) entry which is preliminary data.</text>
</comment>
<sequence>MDCTHVKCYSAPGVNEGGATDVVGSEAGPAGPIDPTVVENPLPPNLPESVPMQEAPPPGAPLGYERLSVMDGKTVTHKKCALNDCKGPLHNYKNERFCEEHLPLRLAGTAAAPGAAHPVRGPSLQVQLQALGDTPGDQVVHTFKAKTIYCLQTIQWACGVPIGWGKCYKSESAPQVIGFLNKVWEDHPDKCPGFIVYDKACELLRHIVTQNINDSQIASTKFIVDAWHYIGHRATDILCRTRCNPAPSNGSQPDLVITQVDENAEQLNSWISGYESQLRQMTDVNYDFYIHVLMMIYGEMVEKRVVLKNRELTDEFWDEVNGTTLDLNLQ</sequence>
<evidence type="ECO:0000256" key="1">
    <source>
        <dbReference type="SAM" id="MobiDB-lite"/>
    </source>
</evidence>
<accession>A0AAD7K022</accession>
<dbReference type="Proteomes" id="UP001215280">
    <property type="component" value="Unassembled WGS sequence"/>
</dbReference>
<dbReference type="InterPro" id="IPR040898">
    <property type="entry name" value="CxC6"/>
</dbReference>
<gene>
    <name evidence="3" type="ORF">DFH07DRAFT_865941</name>
</gene>
<evidence type="ECO:0000313" key="3">
    <source>
        <dbReference type="EMBL" id="KAJ7774200.1"/>
    </source>
</evidence>
<evidence type="ECO:0000313" key="4">
    <source>
        <dbReference type="Proteomes" id="UP001215280"/>
    </source>
</evidence>
<feature type="domain" description="CxC6 like cysteine cluster associated with KDZ" evidence="2">
    <location>
        <begin position="69"/>
        <end position="104"/>
    </location>
</feature>
<proteinExistence type="predicted"/>
<dbReference type="AlphaFoldDB" id="A0AAD7K022"/>
<organism evidence="3 4">
    <name type="scientific">Mycena maculata</name>
    <dbReference type="NCBI Taxonomy" id="230809"/>
    <lineage>
        <taxon>Eukaryota</taxon>
        <taxon>Fungi</taxon>
        <taxon>Dikarya</taxon>
        <taxon>Basidiomycota</taxon>
        <taxon>Agaricomycotina</taxon>
        <taxon>Agaricomycetes</taxon>
        <taxon>Agaricomycetidae</taxon>
        <taxon>Agaricales</taxon>
        <taxon>Marasmiineae</taxon>
        <taxon>Mycenaceae</taxon>
        <taxon>Mycena</taxon>
    </lineage>
</organism>
<evidence type="ECO:0000259" key="2">
    <source>
        <dbReference type="Pfam" id="PF18721"/>
    </source>
</evidence>